<evidence type="ECO:0000313" key="1">
    <source>
        <dbReference type="EMBL" id="KAF9644754.1"/>
    </source>
</evidence>
<name>A0ACB6Z4T1_THEGA</name>
<keyword evidence="2" id="KW-1185">Reference proteome</keyword>
<protein>
    <submittedName>
        <fullName evidence="1">Kinase-like protein</fullName>
    </submittedName>
</protein>
<dbReference type="EMBL" id="MU118121">
    <property type="protein sequence ID" value="KAF9644754.1"/>
    <property type="molecule type" value="Genomic_DNA"/>
</dbReference>
<reference evidence="1" key="2">
    <citation type="journal article" date="2020" name="Nat. Commun.">
        <title>Large-scale genome sequencing of mycorrhizal fungi provides insights into the early evolution of symbiotic traits.</title>
        <authorList>
            <person name="Miyauchi S."/>
            <person name="Kiss E."/>
            <person name="Kuo A."/>
            <person name="Drula E."/>
            <person name="Kohler A."/>
            <person name="Sanchez-Garcia M."/>
            <person name="Morin E."/>
            <person name="Andreopoulos B."/>
            <person name="Barry K.W."/>
            <person name="Bonito G."/>
            <person name="Buee M."/>
            <person name="Carver A."/>
            <person name="Chen C."/>
            <person name="Cichocki N."/>
            <person name="Clum A."/>
            <person name="Culley D."/>
            <person name="Crous P.W."/>
            <person name="Fauchery L."/>
            <person name="Girlanda M."/>
            <person name="Hayes R.D."/>
            <person name="Keri Z."/>
            <person name="LaButti K."/>
            <person name="Lipzen A."/>
            <person name="Lombard V."/>
            <person name="Magnuson J."/>
            <person name="Maillard F."/>
            <person name="Murat C."/>
            <person name="Nolan M."/>
            <person name="Ohm R.A."/>
            <person name="Pangilinan J."/>
            <person name="Pereira M.F."/>
            <person name="Perotto S."/>
            <person name="Peter M."/>
            <person name="Pfister S."/>
            <person name="Riley R."/>
            <person name="Sitrit Y."/>
            <person name="Stielow J.B."/>
            <person name="Szollosi G."/>
            <person name="Zifcakova L."/>
            <person name="Stursova M."/>
            <person name="Spatafora J.W."/>
            <person name="Tedersoo L."/>
            <person name="Vaario L.M."/>
            <person name="Yamada A."/>
            <person name="Yan M."/>
            <person name="Wang P."/>
            <person name="Xu J."/>
            <person name="Bruns T."/>
            <person name="Baldrian P."/>
            <person name="Vilgalys R."/>
            <person name="Dunand C."/>
            <person name="Henrissat B."/>
            <person name="Grigoriev I.V."/>
            <person name="Hibbett D."/>
            <person name="Nagy L.G."/>
            <person name="Martin F.M."/>
        </authorList>
    </citation>
    <scope>NUCLEOTIDE SEQUENCE</scope>
    <source>
        <strain evidence="1">P2</strain>
    </source>
</reference>
<sequence>NIVIDNDGHARLADFSLVTLIPDQSTFVSSCMDGGTLPWMGPELLDPESFDLTERRPTRESDCYALGMVIYEVLSGQVPFAAYRPFGILAKILRGERPARPQGEGGRLLTSDIWEAVEHCWKPQPRDRASVRDVLQCLEETPPPPWPSPDVEGEPESDSDD</sequence>
<comment type="caution">
    <text evidence="1">The sequence shown here is derived from an EMBL/GenBank/DDBJ whole genome shotgun (WGS) entry which is preliminary data.</text>
</comment>
<dbReference type="Proteomes" id="UP000886501">
    <property type="component" value="Unassembled WGS sequence"/>
</dbReference>
<proteinExistence type="predicted"/>
<reference evidence="1" key="1">
    <citation type="submission" date="2019-10" db="EMBL/GenBank/DDBJ databases">
        <authorList>
            <consortium name="DOE Joint Genome Institute"/>
            <person name="Kuo A."/>
            <person name="Miyauchi S."/>
            <person name="Kiss E."/>
            <person name="Drula E."/>
            <person name="Kohler A."/>
            <person name="Sanchez-Garcia M."/>
            <person name="Andreopoulos B."/>
            <person name="Barry K.W."/>
            <person name="Bonito G."/>
            <person name="Buee M."/>
            <person name="Carver A."/>
            <person name="Chen C."/>
            <person name="Cichocki N."/>
            <person name="Clum A."/>
            <person name="Culley D."/>
            <person name="Crous P.W."/>
            <person name="Fauchery L."/>
            <person name="Girlanda M."/>
            <person name="Hayes R."/>
            <person name="Keri Z."/>
            <person name="Labutti K."/>
            <person name="Lipzen A."/>
            <person name="Lombard V."/>
            <person name="Magnuson J."/>
            <person name="Maillard F."/>
            <person name="Morin E."/>
            <person name="Murat C."/>
            <person name="Nolan M."/>
            <person name="Ohm R."/>
            <person name="Pangilinan J."/>
            <person name="Pereira M."/>
            <person name="Perotto S."/>
            <person name="Peter M."/>
            <person name="Riley R."/>
            <person name="Sitrit Y."/>
            <person name="Stielow B."/>
            <person name="Szollosi G."/>
            <person name="Zifcakova L."/>
            <person name="Stursova M."/>
            <person name="Spatafora J.W."/>
            <person name="Tedersoo L."/>
            <person name="Vaario L.-M."/>
            <person name="Yamada A."/>
            <person name="Yan M."/>
            <person name="Wang P."/>
            <person name="Xu J."/>
            <person name="Bruns T."/>
            <person name="Baldrian P."/>
            <person name="Vilgalys R."/>
            <person name="Henrissat B."/>
            <person name="Grigoriev I.V."/>
            <person name="Hibbett D."/>
            <person name="Nagy L.G."/>
            <person name="Martin F.M."/>
        </authorList>
    </citation>
    <scope>NUCLEOTIDE SEQUENCE</scope>
    <source>
        <strain evidence="1">P2</strain>
    </source>
</reference>
<organism evidence="1 2">
    <name type="scientific">Thelephora ganbajun</name>
    <name type="common">Ganba fungus</name>
    <dbReference type="NCBI Taxonomy" id="370292"/>
    <lineage>
        <taxon>Eukaryota</taxon>
        <taxon>Fungi</taxon>
        <taxon>Dikarya</taxon>
        <taxon>Basidiomycota</taxon>
        <taxon>Agaricomycotina</taxon>
        <taxon>Agaricomycetes</taxon>
        <taxon>Thelephorales</taxon>
        <taxon>Thelephoraceae</taxon>
        <taxon>Thelephora</taxon>
    </lineage>
</organism>
<accession>A0ACB6Z4T1</accession>
<gene>
    <name evidence="1" type="ORF">BDM02DRAFT_3102382</name>
</gene>
<feature type="non-terminal residue" evidence="1">
    <location>
        <position position="1"/>
    </location>
</feature>
<evidence type="ECO:0000313" key="2">
    <source>
        <dbReference type="Proteomes" id="UP000886501"/>
    </source>
</evidence>